<dbReference type="EMBL" id="FZMO01000037">
    <property type="protein sequence ID" value="SNQ46264.1"/>
    <property type="molecule type" value="Genomic_DNA"/>
</dbReference>
<organism evidence="2 3">
    <name type="scientific">Frankia canadensis</name>
    <dbReference type="NCBI Taxonomy" id="1836972"/>
    <lineage>
        <taxon>Bacteria</taxon>
        <taxon>Bacillati</taxon>
        <taxon>Actinomycetota</taxon>
        <taxon>Actinomycetes</taxon>
        <taxon>Frankiales</taxon>
        <taxon>Frankiaceae</taxon>
        <taxon>Frankia</taxon>
    </lineage>
</organism>
<keyword evidence="3" id="KW-1185">Reference proteome</keyword>
<evidence type="ECO:0000259" key="1">
    <source>
        <dbReference type="Pfam" id="PF12724"/>
    </source>
</evidence>
<accession>A0A2I2KKU5</accession>
<name>A0A2I2KKU5_9ACTN</name>
<proteinExistence type="predicted"/>
<evidence type="ECO:0000313" key="2">
    <source>
        <dbReference type="EMBL" id="SNQ46264.1"/>
    </source>
</evidence>
<dbReference type="AlphaFoldDB" id="A0A2I2KKU5"/>
<dbReference type="SUPFAM" id="SSF52218">
    <property type="entry name" value="Flavoproteins"/>
    <property type="match status" value="1"/>
</dbReference>
<protein>
    <recommendedName>
        <fullName evidence="1">Flavodoxin domain-containing protein</fullName>
    </recommendedName>
</protein>
<evidence type="ECO:0000313" key="3">
    <source>
        <dbReference type="Proteomes" id="UP000234331"/>
    </source>
</evidence>
<dbReference type="Pfam" id="PF12724">
    <property type="entry name" value="Flavodoxin_5"/>
    <property type="match status" value="1"/>
</dbReference>
<sequence>MCAVHAGTNRTARVEAAVTRALVVYGTTYGGAGRVAAALGAALLARGLDTEVSPVRQVGGVAPFDAVVVAGALRGGRWARDARRLVHQGRDLLARMPVWLVAADPEVSAATAHRLAPVAQLAEMAALVDARGVVTVGVPFPAGPGAFGSLADAVVAAVPLGKLRAVPAWGSGGASAGRERARLRLVRTASDAPATNVAM</sequence>
<gene>
    <name evidence="2" type="ORF">FRACA_1310013</name>
</gene>
<dbReference type="InterPro" id="IPR026816">
    <property type="entry name" value="Flavodoxin_dom"/>
</dbReference>
<dbReference type="Gene3D" id="3.40.50.360">
    <property type="match status" value="1"/>
</dbReference>
<dbReference type="InterPro" id="IPR029039">
    <property type="entry name" value="Flavoprotein-like_sf"/>
</dbReference>
<feature type="domain" description="Flavodoxin" evidence="1">
    <location>
        <begin position="22"/>
        <end position="103"/>
    </location>
</feature>
<reference evidence="2 3" key="1">
    <citation type="submission" date="2017-06" db="EMBL/GenBank/DDBJ databases">
        <authorList>
            <person name="Kim H.J."/>
            <person name="Triplett B.A."/>
        </authorList>
    </citation>
    <scope>NUCLEOTIDE SEQUENCE [LARGE SCALE GENOMIC DNA]</scope>
    <source>
        <strain evidence="2">FRACA_ARgP5</strain>
    </source>
</reference>
<dbReference type="Proteomes" id="UP000234331">
    <property type="component" value="Unassembled WGS sequence"/>
</dbReference>